<proteinExistence type="predicted"/>
<evidence type="ECO:0000313" key="1">
    <source>
        <dbReference type="EMBL" id="TKR67310.1"/>
    </source>
</evidence>
<comment type="caution">
    <text evidence="1">The sequence shown here is derived from an EMBL/GenBank/DDBJ whole genome shotgun (WGS) entry which is preliminary data.</text>
</comment>
<dbReference type="Proteomes" id="UP000298663">
    <property type="component" value="Unassembled WGS sequence"/>
</dbReference>
<reference evidence="1 2" key="2">
    <citation type="journal article" date="2019" name="G3 (Bethesda)">
        <title>Hybrid Assembly of the Genome of the Entomopathogenic Nematode Steinernema carpocapsae Identifies the X-Chromosome.</title>
        <authorList>
            <person name="Serra L."/>
            <person name="Macchietto M."/>
            <person name="Macias-Munoz A."/>
            <person name="McGill C.J."/>
            <person name="Rodriguez I.M."/>
            <person name="Rodriguez B."/>
            <person name="Murad R."/>
            <person name="Mortazavi A."/>
        </authorList>
    </citation>
    <scope>NUCLEOTIDE SEQUENCE [LARGE SCALE GENOMIC DNA]</scope>
    <source>
        <strain evidence="1 2">ALL</strain>
    </source>
</reference>
<protein>
    <submittedName>
        <fullName evidence="1">Uncharacterized protein</fullName>
    </submittedName>
</protein>
<keyword evidence="2" id="KW-1185">Reference proteome</keyword>
<name>A0A4U5MDS1_STECR</name>
<reference evidence="1 2" key="1">
    <citation type="journal article" date="2015" name="Genome Biol.">
        <title>Comparative genomics of Steinernema reveals deeply conserved gene regulatory networks.</title>
        <authorList>
            <person name="Dillman A.R."/>
            <person name="Macchietto M."/>
            <person name="Porter C.F."/>
            <person name="Rogers A."/>
            <person name="Williams B."/>
            <person name="Antoshechkin I."/>
            <person name="Lee M.M."/>
            <person name="Goodwin Z."/>
            <person name="Lu X."/>
            <person name="Lewis E.E."/>
            <person name="Goodrich-Blair H."/>
            <person name="Stock S.P."/>
            <person name="Adams B.J."/>
            <person name="Sternberg P.W."/>
            <person name="Mortazavi A."/>
        </authorList>
    </citation>
    <scope>NUCLEOTIDE SEQUENCE [LARGE SCALE GENOMIC DNA]</scope>
    <source>
        <strain evidence="1 2">ALL</strain>
    </source>
</reference>
<sequence length="72" mass="8569">MTYDQIQSTAESQTRQKQKTLLGLLQPSQATNLSISRLCEYSRRRDHFPIMNTAPRGARTRLRTCWRWRRTT</sequence>
<organism evidence="1 2">
    <name type="scientific">Steinernema carpocapsae</name>
    <name type="common">Entomopathogenic nematode</name>
    <dbReference type="NCBI Taxonomy" id="34508"/>
    <lineage>
        <taxon>Eukaryota</taxon>
        <taxon>Metazoa</taxon>
        <taxon>Ecdysozoa</taxon>
        <taxon>Nematoda</taxon>
        <taxon>Chromadorea</taxon>
        <taxon>Rhabditida</taxon>
        <taxon>Tylenchina</taxon>
        <taxon>Panagrolaimomorpha</taxon>
        <taxon>Strongyloidoidea</taxon>
        <taxon>Steinernematidae</taxon>
        <taxon>Steinernema</taxon>
    </lineage>
</organism>
<accession>A0A4U5MDS1</accession>
<evidence type="ECO:0000313" key="2">
    <source>
        <dbReference type="Proteomes" id="UP000298663"/>
    </source>
</evidence>
<dbReference type="EMBL" id="AZBU02000008">
    <property type="protein sequence ID" value="TKR67310.1"/>
    <property type="molecule type" value="Genomic_DNA"/>
</dbReference>
<dbReference type="AlphaFoldDB" id="A0A4U5MDS1"/>
<gene>
    <name evidence="1" type="ORF">L596_023485</name>
</gene>